<dbReference type="InterPro" id="IPR046341">
    <property type="entry name" value="SET_dom_sf"/>
</dbReference>
<dbReference type="Proteomes" id="UP000294200">
    <property type="component" value="Unassembled WGS sequence"/>
</dbReference>
<organism evidence="8 9">
    <name type="scientific">Paraburkholderia steynii</name>
    <dbReference type="NCBI Taxonomy" id="1245441"/>
    <lineage>
        <taxon>Bacteria</taxon>
        <taxon>Pseudomonadati</taxon>
        <taxon>Pseudomonadota</taxon>
        <taxon>Betaproteobacteria</taxon>
        <taxon>Burkholderiales</taxon>
        <taxon>Burkholderiaceae</taxon>
        <taxon>Paraburkholderia</taxon>
    </lineage>
</organism>
<evidence type="ECO:0000256" key="4">
    <source>
        <dbReference type="ARBA" id="ARBA00022679"/>
    </source>
</evidence>
<keyword evidence="5" id="KW-0949">S-adenosyl-L-methionine</keyword>
<evidence type="ECO:0008006" key="10">
    <source>
        <dbReference type="Google" id="ProtNLM"/>
    </source>
</evidence>
<reference evidence="8 9" key="1">
    <citation type="submission" date="2017-02" db="EMBL/GenBank/DDBJ databases">
        <title>Paraburkholderia sophoroidis sp. nov. and Paraburkholderia steynii sp. nov. rhizobial symbionts of the fynbos legume Hypocalyptus sophoroides.</title>
        <authorList>
            <person name="Steenkamp E.T."/>
            <person name="Beukes C.W."/>
            <person name="Van Zyl E."/>
            <person name="Avontuur J."/>
            <person name="Chan W.Y."/>
            <person name="Hassen A."/>
            <person name="Palmer M."/>
            <person name="Mthombeni L."/>
            <person name="Phalane F."/>
            <person name="Sereme K."/>
            <person name="Venter S.N."/>
        </authorList>
    </citation>
    <scope>NUCLEOTIDE SEQUENCE [LARGE SCALE GENOMIC DNA]</scope>
    <source>
        <strain evidence="8 9">HC1.1ba</strain>
    </source>
</reference>
<evidence type="ECO:0000256" key="1">
    <source>
        <dbReference type="ARBA" id="ARBA00004286"/>
    </source>
</evidence>
<name>A0A4R0X580_9BURK</name>
<evidence type="ECO:0000256" key="2">
    <source>
        <dbReference type="ARBA" id="ARBA00022454"/>
    </source>
</evidence>
<dbReference type="InterPro" id="IPR001214">
    <property type="entry name" value="SET_dom"/>
</dbReference>
<dbReference type="InterPro" id="IPR003616">
    <property type="entry name" value="Post-SET_dom"/>
</dbReference>
<gene>
    <name evidence="8" type="ORF">BZM27_34540</name>
</gene>
<dbReference type="GO" id="GO:0005694">
    <property type="term" value="C:chromosome"/>
    <property type="evidence" value="ECO:0007669"/>
    <property type="project" value="UniProtKB-SubCell"/>
</dbReference>
<comment type="caution">
    <text evidence="8">The sequence shown here is derived from an EMBL/GenBank/DDBJ whole genome shotgun (WGS) entry which is preliminary data.</text>
</comment>
<evidence type="ECO:0000313" key="9">
    <source>
        <dbReference type="Proteomes" id="UP000294200"/>
    </source>
</evidence>
<dbReference type="InterPro" id="IPR021769">
    <property type="entry name" value="DUF3331"/>
</dbReference>
<feature type="domain" description="SET" evidence="6">
    <location>
        <begin position="1"/>
        <end position="109"/>
    </location>
</feature>
<keyword evidence="2" id="KW-0158">Chromosome</keyword>
<dbReference type="PROSITE" id="PS50868">
    <property type="entry name" value="POST_SET"/>
    <property type="match status" value="1"/>
</dbReference>
<dbReference type="SUPFAM" id="SSF82199">
    <property type="entry name" value="SET domain"/>
    <property type="match status" value="1"/>
</dbReference>
<dbReference type="Pfam" id="PF00856">
    <property type="entry name" value="SET"/>
    <property type="match status" value="1"/>
</dbReference>
<dbReference type="GO" id="GO:0008168">
    <property type="term" value="F:methyltransferase activity"/>
    <property type="evidence" value="ECO:0007669"/>
    <property type="project" value="UniProtKB-KW"/>
</dbReference>
<dbReference type="AlphaFoldDB" id="A0A4R0X580"/>
<dbReference type="EMBL" id="MWML01000177">
    <property type="protein sequence ID" value="TCG05313.1"/>
    <property type="molecule type" value="Genomic_DNA"/>
</dbReference>
<dbReference type="InterPro" id="IPR050777">
    <property type="entry name" value="SET2_Histone-Lys_MeTrsfase"/>
</dbReference>
<dbReference type="Pfam" id="PF11811">
    <property type="entry name" value="DUF3331"/>
    <property type="match status" value="1"/>
</dbReference>
<evidence type="ECO:0000259" key="7">
    <source>
        <dbReference type="PROSITE" id="PS50868"/>
    </source>
</evidence>
<feature type="domain" description="Post-SET" evidence="7">
    <location>
        <begin position="122"/>
        <end position="138"/>
    </location>
</feature>
<evidence type="ECO:0000256" key="5">
    <source>
        <dbReference type="ARBA" id="ARBA00022691"/>
    </source>
</evidence>
<keyword evidence="9" id="KW-1185">Reference proteome</keyword>
<dbReference type="PANTHER" id="PTHR22884">
    <property type="entry name" value="SET DOMAIN PROTEINS"/>
    <property type="match status" value="1"/>
</dbReference>
<proteinExistence type="predicted"/>
<evidence type="ECO:0000259" key="6">
    <source>
        <dbReference type="PROSITE" id="PS50280"/>
    </source>
</evidence>
<dbReference type="SMART" id="SM00317">
    <property type="entry name" value="SET"/>
    <property type="match status" value="1"/>
</dbReference>
<evidence type="ECO:0000313" key="8">
    <source>
        <dbReference type="EMBL" id="TCG05313.1"/>
    </source>
</evidence>
<dbReference type="PROSITE" id="PS50280">
    <property type="entry name" value="SET"/>
    <property type="match status" value="1"/>
</dbReference>
<accession>A0A4R0X580</accession>
<dbReference type="Gene3D" id="2.170.270.10">
    <property type="entry name" value="SET domain"/>
    <property type="match status" value="1"/>
</dbReference>
<keyword evidence="4" id="KW-0808">Transferase</keyword>
<sequence>MQPSPIHGKGIFANQDIGRAELISEYKGARVPWQHVVQRASSYGKIPGHTFLFDIGDGTVIDGARGGSSVRWMNHGCEPNCKAYLSDGRVFIYTLRDIKSGEELTIDYGLVVEGPRTDELRELYRCHCGSPNCRGTMLAGTSRSKQVGNDTSNGLRPPEVCVLERPSATTIIVAWREAGRCNYGEQVWILKKAVRDGYCALSHVRVKTGDPVFMPRGTPPPINHDACIAEKAVPNLPGSLACLPLRRPNAD</sequence>
<dbReference type="GO" id="GO:0032259">
    <property type="term" value="P:methylation"/>
    <property type="evidence" value="ECO:0007669"/>
    <property type="project" value="UniProtKB-KW"/>
</dbReference>
<comment type="subcellular location">
    <subcellularLocation>
        <location evidence="1">Chromosome</location>
    </subcellularLocation>
</comment>
<protein>
    <recommendedName>
        <fullName evidence="10">SET domain-containing protein-lysine N-methyltransferase</fullName>
    </recommendedName>
</protein>
<evidence type="ECO:0000256" key="3">
    <source>
        <dbReference type="ARBA" id="ARBA00022603"/>
    </source>
</evidence>
<dbReference type="SMART" id="SM00508">
    <property type="entry name" value="PostSET"/>
    <property type="match status" value="1"/>
</dbReference>
<keyword evidence="3" id="KW-0489">Methyltransferase</keyword>